<feature type="region of interest" description="Disordered" evidence="2">
    <location>
        <begin position="1"/>
        <end position="73"/>
    </location>
</feature>
<feature type="compositionally biased region" description="Basic and acidic residues" evidence="2">
    <location>
        <begin position="21"/>
        <end position="31"/>
    </location>
</feature>
<dbReference type="VEuPathDB" id="CryptoDB:Cvel_5165"/>
<gene>
    <name evidence="4" type="ORF">Cvel_5165</name>
</gene>
<sequence>MQDTSRQMHEVAATLKKRSVPAKEKEDERQTEAASDPPTASHPSPALSPRGAAKTKARTAATKQTEKNKISAKIAKAKRARSSSFRFPLLVALAGLIALIGTGALYGRSLWGGGRAGEGEVAVGKRSVAETEGVTFTGENAVDHLIEKLKETATIVSAEGFPGETALEGAVGSSLASKSPVSFFVVGNVKEGVEETARQLKEGDGLNWASSLTTHTFVYGKGNEKEDLTFGDVVETLSEKVNKNSKGTVNIVVLTVRTEGGDIDKASHLNNLHVLSSVLKSHSSRKGSPLSAVVFIEDAPVFIRGLRERVGNAEEVEVLLDQAAKDWTQGLEMAERAGRGPTALLMGGQGASKDTWRKLNAVALAQKLQMVMDRELSESLESVRHEVFEKARLTHAEVKALRTIFDKLRPSATAAAKSSILGSHFSLQSAARDVFGKDFRESVPKSARVRLVLDGIDTVISEKLYEVTEAWDIRMISTATKAFFEEEGGILPPACTLPSPPSFLAPHFLSMKAAETLKKLVREAIEEDDEKSFGSAEAKKGSGVTSVLAGLRKGVLKELESEFDTLLKARAEKRSLDLIACADAENAWIPSISALQRLEESFEKTLNDVKKEAAGER</sequence>
<protein>
    <submittedName>
        <fullName evidence="4">Uncharacterized protein</fullName>
    </submittedName>
</protein>
<keyword evidence="3" id="KW-0472">Membrane</keyword>
<evidence type="ECO:0000256" key="1">
    <source>
        <dbReference type="SAM" id="Coils"/>
    </source>
</evidence>
<evidence type="ECO:0000256" key="3">
    <source>
        <dbReference type="SAM" id="Phobius"/>
    </source>
</evidence>
<accession>A0A0G4GT58</accession>
<keyword evidence="3" id="KW-1133">Transmembrane helix</keyword>
<name>A0A0G4GT58_9ALVE</name>
<feature type="transmembrane region" description="Helical" evidence="3">
    <location>
        <begin position="87"/>
        <end position="106"/>
    </location>
</feature>
<dbReference type="EMBL" id="CDMZ01001524">
    <property type="protein sequence ID" value="CEM33847.1"/>
    <property type="molecule type" value="Genomic_DNA"/>
</dbReference>
<proteinExistence type="predicted"/>
<feature type="coiled-coil region" evidence="1">
    <location>
        <begin position="556"/>
        <end position="612"/>
    </location>
</feature>
<keyword evidence="3" id="KW-0812">Transmembrane</keyword>
<dbReference type="AlphaFoldDB" id="A0A0G4GT58"/>
<reference evidence="4" key="1">
    <citation type="submission" date="2014-11" db="EMBL/GenBank/DDBJ databases">
        <authorList>
            <person name="Otto D Thomas"/>
            <person name="Naeem Raeece"/>
        </authorList>
    </citation>
    <scope>NUCLEOTIDE SEQUENCE</scope>
</reference>
<evidence type="ECO:0000256" key="2">
    <source>
        <dbReference type="SAM" id="MobiDB-lite"/>
    </source>
</evidence>
<feature type="compositionally biased region" description="Low complexity" evidence="2">
    <location>
        <begin position="52"/>
        <end position="63"/>
    </location>
</feature>
<evidence type="ECO:0000313" key="4">
    <source>
        <dbReference type="EMBL" id="CEM33847.1"/>
    </source>
</evidence>
<organism evidence="4">
    <name type="scientific">Chromera velia CCMP2878</name>
    <dbReference type="NCBI Taxonomy" id="1169474"/>
    <lineage>
        <taxon>Eukaryota</taxon>
        <taxon>Sar</taxon>
        <taxon>Alveolata</taxon>
        <taxon>Colpodellida</taxon>
        <taxon>Chromeraceae</taxon>
        <taxon>Chromera</taxon>
    </lineage>
</organism>
<keyword evidence="1" id="KW-0175">Coiled coil</keyword>